<dbReference type="EMBL" id="JXMS01000020">
    <property type="protein sequence ID" value="OBQ46612.1"/>
    <property type="molecule type" value="Genomic_DNA"/>
</dbReference>
<evidence type="ECO:0000313" key="1">
    <source>
        <dbReference type="EMBL" id="OBQ46612.1"/>
    </source>
</evidence>
<keyword evidence="2" id="KW-1185">Reference proteome</keyword>
<organism evidence="1 2">
    <name type="scientific">Halodesulfovibrio spirochaetisodalis</name>
    <dbReference type="NCBI Taxonomy" id="1560234"/>
    <lineage>
        <taxon>Bacteria</taxon>
        <taxon>Pseudomonadati</taxon>
        <taxon>Thermodesulfobacteriota</taxon>
        <taxon>Desulfovibrionia</taxon>
        <taxon>Desulfovibrionales</taxon>
        <taxon>Desulfovibrionaceae</taxon>
        <taxon>Halodesulfovibrio</taxon>
    </lineage>
</organism>
<proteinExistence type="predicted"/>
<dbReference type="AlphaFoldDB" id="A0A1B7XB73"/>
<dbReference type="PATRIC" id="fig|1560234.3.peg.1373"/>
<dbReference type="Proteomes" id="UP000091979">
    <property type="component" value="Unassembled WGS sequence"/>
</dbReference>
<reference evidence="1 2" key="1">
    <citation type="submission" date="2015-01" db="EMBL/GenBank/DDBJ databases">
        <title>Desulfovibrio sp. JC271 draft genome sequence.</title>
        <authorList>
            <person name="Shivani Y."/>
            <person name="Subhash Y."/>
            <person name="Sasikala C."/>
            <person name="Ramana C.V."/>
        </authorList>
    </citation>
    <scope>NUCLEOTIDE SEQUENCE [LARGE SCALE GENOMIC DNA]</scope>
    <source>
        <strain evidence="1 2">JC271</strain>
    </source>
</reference>
<evidence type="ECO:0000313" key="2">
    <source>
        <dbReference type="Proteomes" id="UP000091979"/>
    </source>
</evidence>
<sequence>MQLSGASNQFGKSFSEVLKEQLDENQQKTNEKLCQHNLAWQSASFLSSADGRSNTTPEATFAKEDVVVSRGAKAMLQRYNVNKQMKYISIPVWQGC</sequence>
<protein>
    <submittedName>
        <fullName evidence="1">Uncharacterized protein</fullName>
    </submittedName>
</protein>
<name>A0A1B7XB73_9BACT</name>
<comment type="caution">
    <text evidence="1">The sequence shown here is derived from an EMBL/GenBank/DDBJ whole genome shotgun (WGS) entry which is preliminary data.</text>
</comment>
<gene>
    <name evidence="1" type="ORF">SP90_11445</name>
</gene>
<dbReference type="RefSeq" id="WP_066856164.1">
    <property type="nucleotide sequence ID" value="NZ_JXMS01000020.1"/>
</dbReference>
<accession>A0A1B7XB73</accession>